<dbReference type="Proteomes" id="UP000440096">
    <property type="component" value="Unassembled WGS sequence"/>
</dbReference>
<dbReference type="RefSeq" id="WP_154757451.1">
    <property type="nucleotide sequence ID" value="NZ_WMBA01000019.1"/>
</dbReference>
<feature type="domain" description="Tc toxin complex TcA C-terminal TcB-binding" evidence="1">
    <location>
        <begin position="659"/>
        <end position="944"/>
    </location>
</feature>
<keyword evidence="3" id="KW-1185">Reference proteome</keyword>
<dbReference type="InterPro" id="IPR040840">
    <property type="entry name" value="TcA_TcB_BD"/>
</dbReference>
<comment type="caution">
    <text evidence="2">The sequence shown here is derived from an EMBL/GenBank/DDBJ whole genome shotgun (WGS) entry which is preliminary data.</text>
</comment>
<dbReference type="Pfam" id="PF18276">
    <property type="entry name" value="TcA_TcB_BD"/>
    <property type="match status" value="1"/>
</dbReference>
<name>A0A6N7YTH8_9PSEU</name>
<proteinExistence type="predicted"/>
<gene>
    <name evidence="2" type="ORF">GKO32_14845</name>
</gene>
<accession>A0A6N7YTH8</accession>
<dbReference type="OrthoDB" id="9781691at2"/>
<sequence length="1096" mass="121295">MTEPNRRAGFHELADARRVAENDLGPETASSYAYTFENFFHPFVGQLIEKLNTSSGVAGLLDPAFLGSLDKQFFADFYTPAAGTTVNSGHLEIDLSVGGPYANYNWELFFHVPLTIAVHLSNNQRFAEAQQWFHHIFDPMNNDTTVAPPARYWKFLRFRQATDVQNIDDLVRLLSIPGSTADEVLSGYEAIKDAPFHPHRVAATRTIAYQYQVVMKYLDNLIAWGDSLFREDTAESVAEATQRYVLAANILGDRPQRTPRRGTRAAKTFAQLRKKLGEIGDALVELEAQFPFNLTLGSSGGSGLPGAGIGRTLYFCVPRNDRLLAYWDRVDDRLFKVRNCLNLDGVERQLALFDPAIEPGLLVKAAAAGIDTSVAAAEQLQPTGPLRGTFLLQQAIELTGEVRALGSGLLSAIEKADAEDLALLRQGHELKVQQLAQEVRFLQWRQAQSVTDALLRTREVALERLRFYRRLLGLASTEPDTFVIARPPTPDAQPLLTEDSFDEVYAAIVGRYDVAVPVQGYPPLKLVGEQSPSSSSGASGTGRLNLTTNEDQELNKHLPAARDLHLASSVVDTVASVLAFIPDLDIDLHFWGLGLHSEVFGGAKLSDAGKIAAGIIRTIASWEQDQAGMAARTAGYERRADEWTMQHNLAARELAQLGRQLLSSIIAEQAAHREYLNVKQVQDQVREVTRFLQAKFTNRELYGWLQGELTRLYYDYYRFALDVARKAEQALNRELMPEKPSQYVKAQYGDGGRRGLLAAETLMLDLRRLDLAHRENRSREYELVKHVSVAELDPLALLQLRATGSCQLAIPEALFDVDCPGHYLRRLRRVSVSIPAVAGPYTSLNCTLSLLRSSVRTTAGGGQYARQDGQDDRFTDYAGTIQSIVTSDGRDDSGLFDPTARDERYLPFEGAGAISSWRLSLPSEFRQFDYDTIPDVILHLRYTAREGGAALRDAAVRRVNELVSAAQAAGSARMFSIRREFAAEWAGFTATAPGGRAELTAPLREEHYPFWSRGRARQVRGIELLAVAAPSTESVRVFAGPEPSAGVDVLRRDPAFGGLLRGELTNIPLPQAIGDLSLFFDDTSLQDLWLILTWGG</sequence>
<protein>
    <submittedName>
        <fullName evidence="2">Toxin</fullName>
    </submittedName>
</protein>
<evidence type="ECO:0000313" key="3">
    <source>
        <dbReference type="Proteomes" id="UP000440096"/>
    </source>
</evidence>
<evidence type="ECO:0000313" key="2">
    <source>
        <dbReference type="EMBL" id="MTD55248.1"/>
    </source>
</evidence>
<dbReference type="EMBL" id="WMBA01000019">
    <property type="protein sequence ID" value="MTD55248.1"/>
    <property type="molecule type" value="Genomic_DNA"/>
</dbReference>
<reference evidence="2 3" key="1">
    <citation type="submission" date="2019-11" db="EMBL/GenBank/DDBJ databases">
        <title>Draft genome of Amycolatopsis RM579.</title>
        <authorList>
            <person name="Duangmal K."/>
            <person name="Mingma R."/>
        </authorList>
    </citation>
    <scope>NUCLEOTIDE SEQUENCE [LARGE SCALE GENOMIC DNA]</scope>
    <source>
        <strain evidence="2 3">RM579</strain>
    </source>
</reference>
<organism evidence="2 3">
    <name type="scientific">Amycolatopsis pithecellobii</name>
    <dbReference type="NCBI Taxonomy" id="664692"/>
    <lineage>
        <taxon>Bacteria</taxon>
        <taxon>Bacillati</taxon>
        <taxon>Actinomycetota</taxon>
        <taxon>Actinomycetes</taxon>
        <taxon>Pseudonocardiales</taxon>
        <taxon>Pseudonocardiaceae</taxon>
        <taxon>Amycolatopsis</taxon>
    </lineage>
</organism>
<evidence type="ECO:0000259" key="1">
    <source>
        <dbReference type="Pfam" id="PF18276"/>
    </source>
</evidence>
<dbReference type="AlphaFoldDB" id="A0A6N7YTH8"/>